<dbReference type="InterPro" id="IPR044068">
    <property type="entry name" value="CB"/>
</dbReference>
<dbReference type="GO" id="GO:0003677">
    <property type="term" value="F:DNA binding"/>
    <property type="evidence" value="ECO:0007669"/>
    <property type="project" value="UniProtKB-UniRule"/>
</dbReference>
<comment type="caution">
    <text evidence="7">The sequence shown here is derived from an EMBL/GenBank/DDBJ whole genome shotgun (WGS) entry which is preliminary data.</text>
</comment>
<keyword evidence="8" id="KW-1185">Reference proteome</keyword>
<reference evidence="7 8" key="1">
    <citation type="journal article" date="2019" name="Int. J. Syst. Evol. Microbiol.">
        <title>The Global Catalogue of Microorganisms (GCM) 10K type strain sequencing project: providing services to taxonomists for standard genome sequencing and annotation.</title>
        <authorList>
            <consortium name="The Broad Institute Genomics Platform"/>
            <consortium name="The Broad Institute Genome Sequencing Center for Infectious Disease"/>
            <person name="Wu L."/>
            <person name="Ma J."/>
        </authorList>
    </citation>
    <scope>NUCLEOTIDE SEQUENCE [LARGE SCALE GENOMIC DNA]</scope>
    <source>
        <strain evidence="7 8">WLHS5</strain>
    </source>
</reference>
<dbReference type="InterPro" id="IPR011010">
    <property type="entry name" value="DNA_brk_join_enz"/>
</dbReference>
<dbReference type="InterPro" id="IPR002104">
    <property type="entry name" value="Integrase_catalytic"/>
</dbReference>
<evidence type="ECO:0000259" key="5">
    <source>
        <dbReference type="PROSITE" id="PS51898"/>
    </source>
</evidence>
<evidence type="ECO:0000256" key="3">
    <source>
        <dbReference type="ARBA" id="ARBA00023172"/>
    </source>
</evidence>
<dbReference type="InterPro" id="IPR010998">
    <property type="entry name" value="Integrase_recombinase_N"/>
</dbReference>
<evidence type="ECO:0000259" key="6">
    <source>
        <dbReference type="PROSITE" id="PS51900"/>
    </source>
</evidence>
<dbReference type="InterPro" id="IPR050090">
    <property type="entry name" value="Tyrosine_recombinase_XerCD"/>
</dbReference>
<dbReference type="GO" id="GO:0006310">
    <property type="term" value="P:DNA recombination"/>
    <property type="evidence" value="ECO:0007669"/>
    <property type="project" value="UniProtKB-KW"/>
</dbReference>
<dbReference type="InterPro" id="IPR013762">
    <property type="entry name" value="Integrase-like_cat_sf"/>
</dbReference>
<dbReference type="GO" id="GO:0015074">
    <property type="term" value="P:DNA integration"/>
    <property type="evidence" value="ECO:0007669"/>
    <property type="project" value="UniProtKB-KW"/>
</dbReference>
<evidence type="ECO:0000256" key="1">
    <source>
        <dbReference type="ARBA" id="ARBA00022908"/>
    </source>
</evidence>
<feature type="domain" description="Tyr recombinase" evidence="5">
    <location>
        <begin position="194"/>
        <end position="374"/>
    </location>
</feature>
<dbReference type="Gene3D" id="1.10.150.130">
    <property type="match status" value="1"/>
</dbReference>
<keyword evidence="1" id="KW-0229">DNA integration</keyword>
<dbReference type="EMBL" id="JBHSFA010000002">
    <property type="protein sequence ID" value="MFC4541466.1"/>
    <property type="molecule type" value="Genomic_DNA"/>
</dbReference>
<keyword evidence="2 4" id="KW-0238">DNA-binding</keyword>
<accession>A0ABD5PLW6</accession>
<evidence type="ECO:0000256" key="4">
    <source>
        <dbReference type="PROSITE-ProRule" id="PRU01248"/>
    </source>
</evidence>
<dbReference type="Pfam" id="PF00589">
    <property type="entry name" value="Phage_integrase"/>
    <property type="match status" value="1"/>
</dbReference>
<dbReference type="PANTHER" id="PTHR30349:SF41">
    <property type="entry name" value="INTEGRASE_RECOMBINASE PROTEIN MJ0367-RELATED"/>
    <property type="match status" value="1"/>
</dbReference>
<protein>
    <submittedName>
        <fullName evidence="7">Tyrosine-type recombinase/integrase</fullName>
    </submittedName>
</protein>
<dbReference type="PROSITE" id="PS51898">
    <property type="entry name" value="TYR_RECOMBINASE"/>
    <property type="match status" value="1"/>
</dbReference>
<evidence type="ECO:0000313" key="7">
    <source>
        <dbReference type="EMBL" id="MFC4541466.1"/>
    </source>
</evidence>
<evidence type="ECO:0000256" key="2">
    <source>
        <dbReference type="ARBA" id="ARBA00023125"/>
    </source>
</evidence>
<proteinExistence type="predicted"/>
<feature type="domain" description="Core-binding (CB)" evidence="6">
    <location>
        <begin position="32"/>
        <end position="121"/>
    </location>
</feature>
<organism evidence="7 8">
    <name type="scientific">Halosolutus amylolyticus</name>
    <dbReference type="NCBI Taxonomy" id="2932267"/>
    <lineage>
        <taxon>Archaea</taxon>
        <taxon>Methanobacteriati</taxon>
        <taxon>Methanobacteriota</taxon>
        <taxon>Stenosarchaea group</taxon>
        <taxon>Halobacteria</taxon>
        <taxon>Halobacteriales</taxon>
        <taxon>Natrialbaceae</taxon>
        <taxon>Halosolutus</taxon>
    </lineage>
</organism>
<keyword evidence="3" id="KW-0233">DNA recombination</keyword>
<dbReference type="CDD" id="cd00397">
    <property type="entry name" value="DNA_BRE_C"/>
    <property type="match status" value="1"/>
</dbReference>
<dbReference type="SUPFAM" id="SSF56349">
    <property type="entry name" value="DNA breaking-rejoining enzymes"/>
    <property type="match status" value="1"/>
</dbReference>
<dbReference type="AlphaFoldDB" id="A0ABD5PLW6"/>
<dbReference type="PANTHER" id="PTHR30349">
    <property type="entry name" value="PHAGE INTEGRASE-RELATED"/>
    <property type="match status" value="1"/>
</dbReference>
<dbReference type="RefSeq" id="WP_250139628.1">
    <property type="nucleotide sequence ID" value="NZ_JALIQP010000002.1"/>
</dbReference>
<dbReference type="Gene3D" id="1.10.443.10">
    <property type="entry name" value="Intergrase catalytic core"/>
    <property type="match status" value="1"/>
</dbReference>
<evidence type="ECO:0000313" key="8">
    <source>
        <dbReference type="Proteomes" id="UP001595898"/>
    </source>
</evidence>
<dbReference type="Proteomes" id="UP001595898">
    <property type="component" value="Unassembled WGS sequence"/>
</dbReference>
<gene>
    <name evidence="7" type="ORF">ACFO5R_05945</name>
</gene>
<sequence length="376" mass="44300">MTDDSDAAPGPLAEISVVPEPSAEQLNERQVIDYRTEREHCLEWLLAFGKNPKRADGYAHSTVKNRASRMDQYYRWVWREESRYTTDLTHEHADAYLEYLARQETSNSHKSACRKALMMLYKWRHHKRGAEQWEPTITFSRSNQTTTPRDYLTREERSKIREAALEYGSVPNVDSVSGEKRERWKTYLAQRFEKPKSELTRDDWERANSWKIPTLTWTSLDAALRPIEVERARTSWVDIENGVLRIPREDAAKNSENWVVGLKDQTVEMLDRWLDQRRSIAKYDGTDALWLTRESNPYQSASLRSVLHRLCELADIDIEDRQMSWYTIRHSTGTYMVREEDLAAAQTQLRHRDPKSTMRYDQVPVEDRKDALERIG</sequence>
<name>A0ABD5PLW6_9EURY</name>
<dbReference type="PROSITE" id="PS51900">
    <property type="entry name" value="CB"/>
    <property type="match status" value="1"/>
</dbReference>